<dbReference type="EMBL" id="FRBY01000005">
    <property type="protein sequence ID" value="SHM64337.1"/>
    <property type="molecule type" value="Genomic_DNA"/>
</dbReference>
<dbReference type="SUPFAM" id="SSF143100">
    <property type="entry name" value="TTHA1013/TTHA0281-like"/>
    <property type="match status" value="1"/>
</dbReference>
<evidence type="ECO:0000313" key="1">
    <source>
        <dbReference type="EMBL" id="SHM64337.1"/>
    </source>
</evidence>
<dbReference type="STRING" id="29534.SAMN05444366_3795"/>
<dbReference type="AlphaFoldDB" id="A0A1M7KG73"/>
<dbReference type="OrthoDB" id="5297106at2"/>
<dbReference type="InterPro" id="IPR035069">
    <property type="entry name" value="TTHA1013/TTHA0281-like"/>
</dbReference>
<gene>
    <name evidence="1" type="ORF">SAMN05444366_3795</name>
</gene>
<evidence type="ECO:0008006" key="3">
    <source>
        <dbReference type="Google" id="ProtNLM"/>
    </source>
</evidence>
<sequence>MENYFEFKGYNGSVEFSEEDKVFFGKIQGINDVVTFEGVSIIELQEAFQESVLDYLEVLN</sequence>
<protein>
    <recommendedName>
        <fullName evidence="3">HicB family protein</fullName>
    </recommendedName>
</protein>
<evidence type="ECO:0000313" key="2">
    <source>
        <dbReference type="Proteomes" id="UP000184121"/>
    </source>
</evidence>
<dbReference type="RefSeq" id="WP_072974858.1">
    <property type="nucleotide sequence ID" value="NZ_FRBY01000005.1"/>
</dbReference>
<name>A0A1M7KG73_9FLAO</name>
<accession>A0A1M7KG73</accession>
<organism evidence="1 2">
    <name type="scientific">Flavobacterium saccharophilum</name>
    <dbReference type="NCBI Taxonomy" id="29534"/>
    <lineage>
        <taxon>Bacteria</taxon>
        <taxon>Pseudomonadati</taxon>
        <taxon>Bacteroidota</taxon>
        <taxon>Flavobacteriia</taxon>
        <taxon>Flavobacteriales</taxon>
        <taxon>Flavobacteriaceae</taxon>
        <taxon>Flavobacterium</taxon>
    </lineage>
</organism>
<proteinExistence type="predicted"/>
<keyword evidence="2" id="KW-1185">Reference proteome</keyword>
<dbReference type="Proteomes" id="UP000184121">
    <property type="component" value="Unassembled WGS sequence"/>
</dbReference>
<reference evidence="2" key="1">
    <citation type="submission" date="2016-11" db="EMBL/GenBank/DDBJ databases">
        <authorList>
            <person name="Varghese N."/>
            <person name="Submissions S."/>
        </authorList>
    </citation>
    <scope>NUCLEOTIDE SEQUENCE [LARGE SCALE GENOMIC DNA]</scope>
    <source>
        <strain evidence="2">DSM 1811</strain>
    </source>
</reference>